<accession>A0A3P7ZBL1</accession>
<protein>
    <submittedName>
        <fullName evidence="3">Ig-like domain-containing protein</fullName>
    </submittedName>
</protein>
<evidence type="ECO:0000313" key="1">
    <source>
        <dbReference type="EMBL" id="VDO87659.1"/>
    </source>
</evidence>
<evidence type="ECO:0000313" key="2">
    <source>
        <dbReference type="Proteomes" id="UP000050761"/>
    </source>
</evidence>
<name>A0A3P7ZBL1_HELPZ</name>
<organism evidence="1">
    <name type="scientific">Heligmosomoides polygyrus</name>
    <name type="common">Parasitic roundworm</name>
    <dbReference type="NCBI Taxonomy" id="6339"/>
    <lineage>
        <taxon>Eukaryota</taxon>
        <taxon>Metazoa</taxon>
        <taxon>Ecdysozoa</taxon>
        <taxon>Nematoda</taxon>
        <taxon>Chromadorea</taxon>
        <taxon>Rhabditida</taxon>
        <taxon>Rhabditina</taxon>
        <taxon>Rhabditomorpha</taxon>
        <taxon>Strongyloidea</taxon>
        <taxon>Heligmosomidae</taxon>
        <taxon>Heligmosomoides</taxon>
    </lineage>
</organism>
<reference evidence="1 2" key="1">
    <citation type="submission" date="2018-11" db="EMBL/GenBank/DDBJ databases">
        <authorList>
            <consortium name="Pathogen Informatics"/>
        </authorList>
    </citation>
    <scope>NUCLEOTIDE SEQUENCE [LARGE SCALE GENOMIC DNA]</scope>
</reference>
<dbReference type="Proteomes" id="UP000050761">
    <property type="component" value="Unassembled WGS sequence"/>
</dbReference>
<dbReference type="WBParaSite" id="HPBE_0001115901-mRNA-1">
    <property type="protein sequence ID" value="HPBE_0001115901-mRNA-1"/>
    <property type="gene ID" value="HPBE_0001115901"/>
</dbReference>
<keyword evidence="2" id="KW-1185">Reference proteome</keyword>
<dbReference type="AlphaFoldDB" id="A0A3P7ZBL1"/>
<reference evidence="3" key="2">
    <citation type="submission" date="2019-09" db="UniProtKB">
        <authorList>
            <consortium name="WormBaseParasite"/>
        </authorList>
    </citation>
    <scope>IDENTIFICATION</scope>
</reference>
<proteinExistence type="predicted"/>
<gene>
    <name evidence="1" type="ORF">HPBE_LOCUS11160</name>
</gene>
<dbReference type="EMBL" id="UZAH01027003">
    <property type="protein sequence ID" value="VDO87659.1"/>
    <property type="molecule type" value="Genomic_DNA"/>
</dbReference>
<dbReference type="OrthoDB" id="10034274at2759"/>
<evidence type="ECO:0000313" key="3">
    <source>
        <dbReference type="WBParaSite" id="HPBE_0001115901-mRNA-1"/>
    </source>
</evidence>
<sequence length="191" mass="21226">MSTDVNLERGDYTTYKCAGDGVVYHGQGYVLETTNPGGSFSTEGRNQELLLPLVSVGNPSLCQCDADGEQYILHDSGDVIYIASMMLWNEVFSALQPLWWFRTQIEPLGGVAVTEADHCNFLTDFELPAINSIRVIMDVNYHGCLFHYTQCIVRNRDSHQLRRECSKTAAVAVLQKATSTASACDAVPRYF</sequence>